<accession>A0A6G0ZJI3</accession>
<dbReference type="PROSITE" id="PS50878">
    <property type="entry name" value="RT_POL"/>
    <property type="match status" value="1"/>
</dbReference>
<feature type="region of interest" description="Disordered" evidence="1">
    <location>
        <begin position="571"/>
        <end position="612"/>
    </location>
</feature>
<dbReference type="Proteomes" id="UP000478052">
    <property type="component" value="Unassembled WGS sequence"/>
</dbReference>
<dbReference type="GO" id="GO:0071897">
    <property type="term" value="P:DNA biosynthetic process"/>
    <property type="evidence" value="ECO:0007669"/>
    <property type="project" value="UniProtKB-ARBA"/>
</dbReference>
<dbReference type="InterPro" id="IPR000477">
    <property type="entry name" value="RT_dom"/>
</dbReference>
<proteinExistence type="predicted"/>
<sequence>MILIRQKPFFVIVEPCMPIRKDVHRSRSLYRGNPVSVCTRISAHPPRRATRPRAPVFDPGLRASGRKCCPPDDAPSISGDTGPDPANPDPLSPLGAEIEIPETSILATQSNNEEKSPTPLGARGPAPGDTMQDSSSYMEVDQTAQTLAPKNAKKQKVADNRQDSLGPTEAPNSNNWSAKLREKLNKARSTMRTVASDTRKLIERTPDAELRSYLENLLSRTSDAYTAVDSLLEKNGDVLDLPRFATTGKSTSDASTDMELTPAHWDSLAPRTTAAIRQKRLPKLTAPQRPLDTEADTGMDTEAEEWSKVVGRRPKKVVTTTAAASHPPAAQLQQPSGFSRKAPAILIKNAEGKTYRDTVLAVRNCGLSREEIGANVTMRQTRDGSLLLELPKGASSTTAAKNIMSAMSARLGESVGRVQQLGLLVEVEVLDMEADDRCVARRVRIRRKPPGLGRLRRQKTINLNVNWGAEQLMAQTVDELGADVLIVSEPATHYGQEDRWCFSSDRKAAVGISRHSTLSHVHRGSGNGFAWMAFRDFTIFSCYFRPGATMQEFNTAMGDLEDAIRARGDTLSSWPGTSMHEEGSRPLGGSEQDPQGSRQHTEPSGVGDYERLPSRSYFPAALVLIKKGADKPSDAPSSYKPICILDVTGKLLERLLLQRLEKHLDEHNGRRRAPNQYGFRQGISIETAVNCVLNLAAQAAATPRKKSLYVLVTLDVKNAFNSLRWPMIDKALRHVQTPEYLVDMLRSWLSDRTLLAGAERTSRPVTCGVPQGSVLGPALWNVAYDSLMRMDVLPGVKLIGFADDLAVVGTAVTGQLLEDLVNPVLLSIDDWMSRHGLELAHQSPDHTLREDQIPRGDPGQELDVDTVAKKASRTAAALARLMPNIGGVEEKVAWHRREQPAAIIRRTRLDRGEPPYIIQYMFTFCFSKISS</sequence>
<organism evidence="3 4">
    <name type="scientific">Aphis craccivora</name>
    <name type="common">Cowpea aphid</name>
    <dbReference type="NCBI Taxonomy" id="307492"/>
    <lineage>
        <taxon>Eukaryota</taxon>
        <taxon>Metazoa</taxon>
        <taxon>Ecdysozoa</taxon>
        <taxon>Arthropoda</taxon>
        <taxon>Hexapoda</taxon>
        <taxon>Insecta</taxon>
        <taxon>Pterygota</taxon>
        <taxon>Neoptera</taxon>
        <taxon>Paraneoptera</taxon>
        <taxon>Hemiptera</taxon>
        <taxon>Sternorrhyncha</taxon>
        <taxon>Aphidomorpha</taxon>
        <taxon>Aphidoidea</taxon>
        <taxon>Aphididae</taxon>
        <taxon>Aphidini</taxon>
        <taxon>Aphis</taxon>
        <taxon>Aphis</taxon>
    </lineage>
</organism>
<dbReference type="EMBL" id="VUJU01000352">
    <property type="protein sequence ID" value="KAF0771014.1"/>
    <property type="molecule type" value="Genomic_DNA"/>
</dbReference>
<dbReference type="Pfam" id="PF00078">
    <property type="entry name" value="RVT_1"/>
    <property type="match status" value="1"/>
</dbReference>
<feature type="region of interest" description="Disordered" evidence="1">
    <location>
        <begin position="288"/>
        <end position="309"/>
    </location>
</feature>
<keyword evidence="4" id="KW-1185">Reference proteome</keyword>
<feature type="compositionally biased region" description="Acidic residues" evidence="1">
    <location>
        <begin position="293"/>
        <end position="304"/>
    </location>
</feature>
<dbReference type="CDD" id="cd01650">
    <property type="entry name" value="RT_nLTR_like"/>
    <property type="match status" value="1"/>
</dbReference>
<dbReference type="AlphaFoldDB" id="A0A6G0ZJI3"/>
<reference evidence="3 4" key="1">
    <citation type="submission" date="2019-08" db="EMBL/GenBank/DDBJ databases">
        <title>Whole genome of Aphis craccivora.</title>
        <authorList>
            <person name="Voronova N.V."/>
            <person name="Shulinski R.S."/>
            <person name="Bandarenka Y.V."/>
            <person name="Zhorov D.G."/>
            <person name="Warner D."/>
        </authorList>
    </citation>
    <scope>NUCLEOTIDE SEQUENCE [LARGE SCALE GENOMIC DNA]</scope>
    <source>
        <strain evidence="3">180601</strain>
        <tissue evidence="3">Whole Body</tissue>
    </source>
</reference>
<dbReference type="InterPro" id="IPR036691">
    <property type="entry name" value="Endo/exonu/phosph_ase_sf"/>
</dbReference>
<name>A0A6G0ZJI3_APHCR</name>
<dbReference type="Gene3D" id="3.60.10.10">
    <property type="entry name" value="Endonuclease/exonuclease/phosphatase"/>
    <property type="match status" value="1"/>
</dbReference>
<dbReference type="SUPFAM" id="SSF56672">
    <property type="entry name" value="DNA/RNA polymerases"/>
    <property type="match status" value="1"/>
</dbReference>
<dbReference type="InterPro" id="IPR043502">
    <property type="entry name" value="DNA/RNA_pol_sf"/>
</dbReference>
<evidence type="ECO:0000256" key="1">
    <source>
        <dbReference type="SAM" id="MobiDB-lite"/>
    </source>
</evidence>
<evidence type="ECO:0000259" key="2">
    <source>
        <dbReference type="PROSITE" id="PS50878"/>
    </source>
</evidence>
<feature type="region of interest" description="Disordered" evidence="1">
    <location>
        <begin position="108"/>
        <end position="178"/>
    </location>
</feature>
<evidence type="ECO:0000313" key="4">
    <source>
        <dbReference type="Proteomes" id="UP000478052"/>
    </source>
</evidence>
<evidence type="ECO:0000313" key="3">
    <source>
        <dbReference type="EMBL" id="KAF0771014.1"/>
    </source>
</evidence>
<dbReference type="SUPFAM" id="SSF56219">
    <property type="entry name" value="DNase I-like"/>
    <property type="match status" value="1"/>
</dbReference>
<feature type="compositionally biased region" description="Polar residues" evidence="1">
    <location>
        <begin position="131"/>
        <end position="148"/>
    </location>
</feature>
<comment type="caution">
    <text evidence="3">The sequence shown here is derived from an EMBL/GenBank/DDBJ whole genome shotgun (WGS) entry which is preliminary data.</text>
</comment>
<dbReference type="PANTHER" id="PTHR19446">
    <property type="entry name" value="REVERSE TRANSCRIPTASES"/>
    <property type="match status" value="1"/>
</dbReference>
<feature type="domain" description="Reverse transcriptase" evidence="2">
    <location>
        <begin position="606"/>
        <end position="862"/>
    </location>
</feature>
<gene>
    <name evidence="3" type="ORF">FWK35_00001319</name>
</gene>
<feature type="region of interest" description="Disordered" evidence="1">
    <location>
        <begin position="41"/>
        <end position="95"/>
    </location>
</feature>
<protein>
    <recommendedName>
        <fullName evidence="2">Reverse transcriptase domain-containing protein</fullName>
    </recommendedName>
</protein>